<feature type="compositionally biased region" description="Acidic residues" evidence="1">
    <location>
        <begin position="66"/>
        <end position="76"/>
    </location>
</feature>
<reference evidence="3 4" key="1">
    <citation type="journal article" date="2013" name="MBio">
        <title>Genome sequencing of the plant pathogen Taphrina deformans, the causal agent of peach leaf curl.</title>
        <authorList>
            <person name="Cisse O.H."/>
            <person name="Almeida J.M.G.C.F."/>
            <person name="Fonseca A."/>
            <person name="Kumar A.A."/>
            <person name="Salojaervi J."/>
            <person name="Overmyer K."/>
            <person name="Hauser P.M."/>
            <person name="Pagni M."/>
        </authorList>
    </citation>
    <scope>NUCLEOTIDE SEQUENCE [LARGE SCALE GENOMIC DNA]</scope>
    <source>
        <strain evidence="4">PYCC 5710 / ATCC 11124 / CBS 356.35 / IMI 108563 / JCM 9778 / NBRC 8474</strain>
    </source>
</reference>
<gene>
    <name evidence="3" type="ORF">TAPDE_002582</name>
</gene>
<feature type="compositionally biased region" description="Basic and acidic residues" evidence="1">
    <location>
        <begin position="7"/>
        <end position="23"/>
    </location>
</feature>
<dbReference type="InterPro" id="IPR039876">
    <property type="entry name" value="HAP28"/>
</dbReference>
<proteinExistence type="predicted"/>
<dbReference type="eggNOG" id="KOG3375">
    <property type="taxonomic scope" value="Eukaryota"/>
</dbReference>
<dbReference type="EMBL" id="CAHR02000090">
    <property type="protein sequence ID" value="CCG82558.1"/>
    <property type="molecule type" value="Genomic_DNA"/>
</dbReference>
<sequence length="196" mass="21206">MPGARGGKRDYKPKRGGDCREHAQFVSDIAIEGNETNTPDRYEPRSRRNQEEAGSGSESESGSGSEESDSEDDSSEDGLGAVGAPKPKKDKAAASDIANPNRAAQKSMKASDLKSDTYEPSRKEREAAEKKAAQEKYWKLHQAGKTDQAKADLARLKVIREKREAAAKAREAEKAASVEEARVALEKSQGIGKKST</sequence>
<name>R4X9T6_TAPDE</name>
<feature type="compositionally biased region" description="Basic and acidic residues" evidence="1">
    <location>
        <begin position="38"/>
        <end position="51"/>
    </location>
</feature>
<dbReference type="AlphaFoldDB" id="R4X9T6"/>
<evidence type="ECO:0000313" key="4">
    <source>
        <dbReference type="Proteomes" id="UP000013776"/>
    </source>
</evidence>
<dbReference type="Pfam" id="PF10252">
    <property type="entry name" value="PP28"/>
    <property type="match status" value="1"/>
</dbReference>
<dbReference type="Proteomes" id="UP000013776">
    <property type="component" value="Unassembled WGS sequence"/>
</dbReference>
<feature type="compositionally biased region" description="Low complexity" evidence="1">
    <location>
        <begin position="52"/>
        <end position="65"/>
    </location>
</feature>
<dbReference type="OrthoDB" id="5430994at2759"/>
<evidence type="ECO:0000259" key="2">
    <source>
        <dbReference type="Pfam" id="PF10252"/>
    </source>
</evidence>
<keyword evidence="4" id="KW-1185">Reference proteome</keyword>
<comment type="caution">
    <text evidence="3">The sequence shown here is derived from an EMBL/GenBank/DDBJ whole genome shotgun (WGS) entry which is preliminary data.</text>
</comment>
<feature type="region of interest" description="Disordered" evidence="1">
    <location>
        <begin position="1"/>
        <end position="133"/>
    </location>
</feature>
<protein>
    <recommendedName>
        <fullName evidence="2">Casein kinase substrate phosphoprotein PP28 domain-containing protein</fullName>
    </recommendedName>
</protein>
<accession>R4X9T6</accession>
<feature type="domain" description="Casein kinase substrate phosphoprotein PP28" evidence="2">
    <location>
        <begin position="99"/>
        <end position="175"/>
    </location>
</feature>
<evidence type="ECO:0000313" key="3">
    <source>
        <dbReference type="EMBL" id="CCG82558.1"/>
    </source>
</evidence>
<feature type="compositionally biased region" description="Basic and acidic residues" evidence="1">
    <location>
        <begin position="109"/>
        <end position="133"/>
    </location>
</feature>
<dbReference type="InterPro" id="IPR019380">
    <property type="entry name" value="Casein_kinase_sb_PP28"/>
</dbReference>
<evidence type="ECO:0000256" key="1">
    <source>
        <dbReference type="SAM" id="MobiDB-lite"/>
    </source>
</evidence>
<organism evidence="3 4">
    <name type="scientific">Taphrina deformans (strain PYCC 5710 / ATCC 11124 / CBS 356.35 / IMI 108563 / JCM 9778 / NBRC 8474)</name>
    <name type="common">Peach leaf curl fungus</name>
    <name type="synonym">Lalaria deformans</name>
    <dbReference type="NCBI Taxonomy" id="1097556"/>
    <lineage>
        <taxon>Eukaryota</taxon>
        <taxon>Fungi</taxon>
        <taxon>Dikarya</taxon>
        <taxon>Ascomycota</taxon>
        <taxon>Taphrinomycotina</taxon>
        <taxon>Taphrinomycetes</taxon>
        <taxon>Taphrinales</taxon>
        <taxon>Taphrinaceae</taxon>
        <taxon>Taphrina</taxon>
    </lineage>
</organism>
<dbReference type="PANTHER" id="PTHR22055">
    <property type="entry name" value="28 KDA HEAT- AND ACID-STABLE PHOSPHOPROTEIN PDGF-ASSOCIATED PROTEIN"/>
    <property type="match status" value="1"/>
</dbReference>